<evidence type="ECO:0000313" key="2">
    <source>
        <dbReference type="EMBL" id="KAJ9551450.1"/>
    </source>
</evidence>
<name>A0AA38WGL7_9ASTR</name>
<dbReference type="PROSITE" id="PS50181">
    <property type="entry name" value="FBOX"/>
    <property type="match status" value="1"/>
</dbReference>
<dbReference type="Proteomes" id="UP001172457">
    <property type="component" value="Chromosome 4"/>
</dbReference>
<organism evidence="2 3">
    <name type="scientific">Centaurea solstitialis</name>
    <name type="common">yellow star-thistle</name>
    <dbReference type="NCBI Taxonomy" id="347529"/>
    <lineage>
        <taxon>Eukaryota</taxon>
        <taxon>Viridiplantae</taxon>
        <taxon>Streptophyta</taxon>
        <taxon>Embryophyta</taxon>
        <taxon>Tracheophyta</taxon>
        <taxon>Spermatophyta</taxon>
        <taxon>Magnoliopsida</taxon>
        <taxon>eudicotyledons</taxon>
        <taxon>Gunneridae</taxon>
        <taxon>Pentapetalae</taxon>
        <taxon>asterids</taxon>
        <taxon>campanulids</taxon>
        <taxon>Asterales</taxon>
        <taxon>Asteraceae</taxon>
        <taxon>Carduoideae</taxon>
        <taxon>Cardueae</taxon>
        <taxon>Centaureinae</taxon>
        <taxon>Centaurea</taxon>
    </lineage>
</organism>
<dbReference type="InterPro" id="IPR036047">
    <property type="entry name" value="F-box-like_dom_sf"/>
</dbReference>
<dbReference type="Gene3D" id="1.20.1280.50">
    <property type="match status" value="1"/>
</dbReference>
<evidence type="ECO:0000313" key="3">
    <source>
        <dbReference type="Proteomes" id="UP001172457"/>
    </source>
</evidence>
<accession>A0AA38WGL7</accession>
<dbReference type="SMART" id="SM00256">
    <property type="entry name" value="FBOX"/>
    <property type="match status" value="1"/>
</dbReference>
<dbReference type="Pfam" id="PF00646">
    <property type="entry name" value="F-box"/>
    <property type="match status" value="1"/>
</dbReference>
<reference evidence="2" key="1">
    <citation type="submission" date="2023-03" db="EMBL/GenBank/DDBJ databases">
        <title>Chromosome-scale reference genome and RAD-based genetic map of yellow starthistle (Centaurea solstitialis) reveal putative structural variation and QTLs associated with invader traits.</title>
        <authorList>
            <person name="Reatini B."/>
            <person name="Cang F.A."/>
            <person name="Jiang Q."/>
            <person name="Mckibben M.T.W."/>
            <person name="Barker M.S."/>
            <person name="Rieseberg L.H."/>
            <person name="Dlugosch K.M."/>
        </authorList>
    </citation>
    <scope>NUCLEOTIDE SEQUENCE</scope>
    <source>
        <strain evidence="2">CAN-66</strain>
        <tissue evidence="2">Leaf</tissue>
    </source>
</reference>
<dbReference type="InterPro" id="IPR050796">
    <property type="entry name" value="SCF_F-box_component"/>
</dbReference>
<dbReference type="AlphaFoldDB" id="A0AA38WGL7"/>
<keyword evidence="3" id="KW-1185">Reference proteome</keyword>
<dbReference type="SUPFAM" id="SSF81383">
    <property type="entry name" value="F-box domain"/>
    <property type="match status" value="1"/>
</dbReference>
<dbReference type="EMBL" id="JARYMX010000004">
    <property type="protein sequence ID" value="KAJ9551450.1"/>
    <property type="molecule type" value="Genomic_DNA"/>
</dbReference>
<gene>
    <name evidence="2" type="ORF">OSB04_015495</name>
</gene>
<protein>
    <recommendedName>
        <fullName evidence="1">F-box domain-containing protein</fullName>
    </recommendedName>
</protein>
<dbReference type="PANTHER" id="PTHR31672:SF10">
    <property type="entry name" value="F-BOX DOMAIN-CONTAINING PROTEIN"/>
    <property type="match status" value="1"/>
</dbReference>
<sequence length="99" mass="11269">MVVAGKVVEEDGGGWKSHRRRWWCPEKASEKMVVVAGKIFNQNVSENVDPMLPLDIQFLIIERLPIKSLLRFRSVCKPWKSFISSSALLLSTMLTPNNI</sequence>
<dbReference type="PANTHER" id="PTHR31672">
    <property type="entry name" value="BNACNNG10540D PROTEIN"/>
    <property type="match status" value="1"/>
</dbReference>
<comment type="caution">
    <text evidence="2">The sequence shown here is derived from an EMBL/GenBank/DDBJ whole genome shotgun (WGS) entry which is preliminary data.</text>
</comment>
<dbReference type="InterPro" id="IPR001810">
    <property type="entry name" value="F-box_dom"/>
</dbReference>
<evidence type="ECO:0000259" key="1">
    <source>
        <dbReference type="PROSITE" id="PS50181"/>
    </source>
</evidence>
<feature type="domain" description="F-box" evidence="1">
    <location>
        <begin position="52"/>
        <end position="93"/>
    </location>
</feature>
<proteinExistence type="predicted"/>